<dbReference type="Pfam" id="PF12000">
    <property type="entry name" value="Glyco_trans_4_3"/>
    <property type="match status" value="1"/>
</dbReference>
<dbReference type="GO" id="GO:0016757">
    <property type="term" value="F:glycosyltransferase activity"/>
    <property type="evidence" value="ECO:0007669"/>
    <property type="project" value="InterPro"/>
</dbReference>
<gene>
    <name evidence="4" type="ORF">LX59_02624</name>
</gene>
<name>A0A562HZK5_9GAMM</name>
<dbReference type="AlphaFoldDB" id="A0A562HZK5"/>
<dbReference type="Pfam" id="PF00534">
    <property type="entry name" value="Glycos_transf_1"/>
    <property type="match status" value="1"/>
</dbReference>
<proteinExistence type="predicted"/>
<dbReference type="Gene3D" id="3.40.50.2000">
    <property type="entry name" value="Glycogen Phosphorylase B"/>
    <property type="match status" value="1"/>
</dbReference>
<sequence>MNILFVHQNFPGQFKHLAPFYQALGHQVRGIKQVSLHSGEQTLCTTQEYKPSRGNTPGIHPLAQEFETKIIRAEACANAAKELKKSGFEPDIIFAHPGWGEALLLKTIFPKAKLICHMEYFYQAQGQDLNFDPEFPDTTFDDQARLLSKNANLLLAMEAMDQGVSPTAWQASTLPVWAQAKTCIIHEGINTQICCPNPSAKITLPDRQVSIRPGDEVLTFVARNLEPVRGYHIFMRALPEIMARRPNLKVFIVGGHDVSYGRRPTEGSYHQRYLTEVSDRLDPKRIFFLGKVSYEAFLYLMQITRCHVYLTYPFVLSWSMLEAMSAGAVVVGSSTPPVLDIIEEGRTGLLVDFFDVSGLAERVCEVLANPEQFQTIRMQARQSIIERFDLNKVCLPAYQQLLERVVSKN</sequence>
<dbReference type="OrthoDB" id="5416057at2"/>
<dbReference type="GO" id="GO:0009103">
    <property type="term" value="P:lipopolysaccharide biosynthetic process"/>
    <property type="evidence" value="ECO:0007669"/>
    <property type="project" value="TreeGrafter"/>
</dbReference>
<accession>A0A562HZK5</accession>
<dbReference type="InterPro" id="IPR022623">
    <property type="entry name" value="Glyco_trans_4"/>
</dbReference>
<dbReference type="PANTHER" id="PTHR46401">
    <property type="entry name" value="GLYCOSYLTRANSFERASE WBBK-RELATED"/>
    <property type="match status" value="1"/>
</dbReference>
<evidence type="ECO:0000313" key="5">
    <source>
        <dbReference type="Proteomes" id="UP000319627"/>
    </source>
</evidence>
<feature type="domain" description="Glycosyl transferase family 4" evidence="3">
    <location>
        <begin position="45"/>
        <end position="192"/>
    </location>
</feature>
<dbReference type="EMBL" id="VLKG01000011">
    <property type="protein sequence ID" value="TWH64217.1"/>
    <property type="molecule type" value="Genomic_DNA"/>
</dbReference>
<dbReference type="Proteomes" id="UP000319627">
    <property type="component" value="Unassembled WGS sequence"/>
</dbReference>
<organism evidence="4 5">
    <name type="scientific">Azomonas agilis</name>
    <dbReference type="NCBI Taxonomy" id="116849"/>
    <lineage>
        <taxon>Bacteria</taxon>
        <taxon>Pseudomonadati</taxon>
        <taxon>Pseudomonadota</taxon>
        <taxon>Gammaproteobacteria</taxon>
        <taxon>Pseudomonadales</taxon>
        <taxon>Pseudomonadaceae</taxon>
        <taxon>Azomonas</taxon>
    </lineage>
</organism>
<protein>
    <submittedName>
        <fullName evidence="4">Glycosyltransferase involved in cell wall biosynthesis</fullName>
    </submittedName>
</protein>
<dbReference type="SUPFAM" id="SSF53756">
    <property type="entry name" value="UDP-Glycosyltransferase/glycogen phosphorylase"/>
    <property type="match status" value="1"/>
</dbReference>
<reference evidence="4 5" key="1">
    <citation type="submission" date="2019-07" db="EMBL/GenBank/DDBJ databases">
        <title>Genomic Encyclopedia of Type Strains, Phase I: the one thousand microbial genomes (KMG-I) project.</title>
        <authorList>
            <person name="Kyrpides N."/>
        </authorList>
    </citation>
    <scope>NUCLEOTIDE SEQUENCE [LARGE SCALE GENOMIC DNA]</scope>
    <source>
        <strain evidence="4 5">DSM 375</strain>
    </source>
</reference>
<feature type="domain" description="Glycosyl transferase family 1" evidence="2">
    <location>
        <begin position="207"/>
        <end position="382"/>
    </location>
</feature>
<evidence type="ECO:0000256" key="1">
    <source>
        <dbReference type="ARBA" id="ARBA00022679"/>
    </source>
</evidence>
<dbReference type="PANTHER" id="PTHR46401:SF2">
    <property type="entry name" value="GLYCOSYLTRANSFERASE WBBK-RELATED"/>
    <property type="match status" value="1"/>
</dbReference>
<comment type="caution">
    <text evidence="4">The sequence shown here is derived from an EMBL/GenBank/DDBJ whole genome shotgun (WGS) entry which is preliminary data.</text>
</comment>
<dbReference type="InterPro" id="IPR001296">
    <property type="entry name" value="Glyco_trans_1"/>
</dbReference>
<keyword evidence="5" id="KW-1185">Reference proteome</keyword>
<evidence type="ECO:0000259" key="3">
    <source>
        <dbReference type="Pfam" id="PF12000"/>
    </source>
</evidence>
<evidence type="ECO:0000259" key="2">
    <source>
        <dbReference type="Pfam" id="PF00534"/>
    </source>
</evidence>
<evidence type="ECO:0000313" key="4">
    <source>
        <dbReference type="EMBL" id="TWH64217.1"/>
    </source>
</evidence>
<dbReference type="RefSeq" id="WP_144572498.1">
    <property type="nucleotide sequence ID" value="NZ_VLKG01000011.1"/>
</dbReference>
<keyword evidence="1 4" id="KW-0808">Transferase</keyword>